<comment type="caution">
    <text evidence="2">The sequence shown here is derived from an EMBL/GenBank/DDBJ whole genome shotgun (WGS) entry which is preliminary data.</text>
</comment>
<accession>A0A699ZCX3</accession>
<reference evidence="2 3" key="1">
    <citation type="submission" date="2020-02" db="EMBL/GenBank/DDBJ databases">
        <title>Draft genome sequence of Haematococcus lacustris strain NIES-144.</title>
        <authorList>
            <person name="Morimoto D."/>
            <person name="Nakagawa S."/>
            <person name="Yoshida T."/>
            <person name="Sawayama S."/>
        </authorList>
    </citation>
    <scope>NUCLEOTIDE SEQUENCE [LARGE SCALE GENOMIC DNA]</scope>
    <source>
        <strain evidence="2 3">NIES-144</strain>
    </source>
</reference>
<name>A0A699ZCX3_HAELA</name>
<proteinExistence type="predicted"/>
<keyword evidence="3" id="KW-1185">Reference proteome</keyword>
<gene>
    <name evidence="2" type="ORF">HaLaN_13380</name>
</gene>
<dbReference type="Proteomes" id="UP000485058">
    <property type="component" value="Unassembled WGS sequence"/>
</dbReference>
<protein>
    <submittedName>
        <fullName evidence="2">Uncharacterized protein</fullName>
    </submittedName>
</protein>
<feature type="non-terminal residue" evidence="2">
    <location>
        <position position="1"/>
    </location>
</feature>
<organism evidence="2 3">
    <name type="scientific">Haematococcus lacustris</name>
    <name type="common">Green alga</name>
    <name type="synonym">Haematococcus pluvialis</name>
    <dbReference type="NCBI Taxonomy" id="44745"/>
    <lineage>
        <taxon>Eukaryota</taxon>
        <taxon>Viridiplantae</taxon>
        <taxon>Chlorophyta</taxon>
        <taxon>core chlorophytes</taxon>
        <taxon>Chlorophyceae</taxon>
        <taxon>CS clade</taxon>
        <taxon>Chlamydomonadales</taxon>
        <taxon>Haematococcaceae</taxon>
        <taxon>Haematococcus</taxon>
    </lineage>
</organism>
<feature type="non-terminal residue" evidence="2">
    <location>
        <position position="52"/>
    </location>
</feature>
<feature type="region of interest" description="Disordered" evidence="1">
    <location>
        <begin position="32"/>
        <end position="52"/>
    </location>
</feature>
<evidence type="ECO:0000313" key="3">
    <source>
        <dbReference type="Proteomes" id="UP000485058"/>
    </source>
</evidence>
<dbReference type="AlphaFoldDB" id="A0A699ZCX3"/>
<sequence length="52" mass="5760">MLAWVAAASVQRGEAFPSQGLDELNKLQHQVLRPGRVSRAEHPPLCSRPRPT</sequence>
<evidence type="ECO:0000313" key="2">
    <source>
        <dbReference type="EMBL" id="GFH16868.1"/>
    </source>
</evidence>
<evidence type="ECO:0000256" key="1">
    <source>
        <dbReference type="SAM" id="MobiDB-lite"/>
    </source>
</evidence>
<dbReference type="EMBL" id="BLLF01001063">
    <property type="protein sequence ID" value="GFH16868.1"/>
    <property type="molecule type" value="Genomic_DNA"/>
</dbReference>